<dbReference type="AlphaFoldDB" id="A0A833L0F4"/>
<sequence length="452" mass="48944">MNNFKKLIGNWRVVALLCIAFILLLLAFSLTIISCGKIYNTSSSTGNYTVTGKINNLSIGSAIKVAATVTHIVAIDSNNQKTLANLSSDGTFSLSIDKGYPIILGFYNKTGTAITLLGHLKQSDVDWDSLPIINPSGSATDLGTIEVDTTEKKATPAIDLTSLLSKMNFTDQTTAAYYGQMDDAMTVLTNLDVDGNGVFDFQESKSYLFWADFQFATSNEVSNMINQFAENFRPSVESYSYQFIFTESGSSIAGTRATMQAPGGLAGQTFSGTAASNRTEWVYSFAPATKSPITPPSGTCTVEVTGVGTYRFSNFQAGQISYVGASENIVFPVIKLTTDEAGYVTRIDYKWKIIKNGTARDANTDELNTVEDTTTSPSKGFSHSSPFVSFTFNDGISNSPLIIPRGQGYLTINTLDLDTTGGGTRKVARTDIQSICIAYNLTSRVVHRFFYN</sequence>
<accession>A0A833L0F4</accession>
<proteinExistence type="predicted"/>
<reference evidence="1 2" key="1">
    <citation type="submission" date="2019-12" db="EMBL/GenBank/DDBJ databases">
        <authorList>
            <person name="Wolfe R."/>
            <person name="Danczak R."/>
            <person name="Wilkins M."/>
        </authorList>
    </citation>
    <scope>NUCLEOTIDE SEQUENCE [LARGE SCALE GENOMIC DNA]</scope>
    <source>
        <strain evidence="1">X2_MaxBin.013</strain>
    </source>
</reference>
<evidence type="ECO:0000313" key="2">
    <source>
        <dbReference type="Proteomes" id="UP000488506"/>
    </source>
</evidence>
<protein>
    <submittedName>
        <fullName evidence="1">Uncharacterized protein</fullName>
    </submittedName>
</protein>
<dbReference type="EMBL" id="WPAF01000020">
    <property type="protein sequence ID" value="KAF0133688.1"/>
    <property type="molecule type" value="Genomic_DNA"/>
</dbReference>
<evidence type="ECO:0000313" key="1">
    <source>
        <dbReference type="EMBL" id="KAF0133688.1"/>
    </source>
</evidence>
<dbReference type="PROSITE" id="PS51257">
    <property type="entry name" value="PROKAR_LIPOPROTEIN"/>
    <property type="match status" value="1"/>
</dbReference>
<name>A0A833L0F4_UNCSA</name>
<gene>
    <name evidence="1" type="ORF">FD145_1147</name>
</gene>
<organism evidence="1 2">
    <name type="scientific">Candidatus Saganbacteria bacterium</name>
    <dbReference type="NCBI Taxonomy" id="2575572"/>
    <lineage>
        <taxon>Bacteria</taxon>
        <taxon>Bacillati</taxon>
        <taxon>Saganbacteria</taxon>
    </lineage>
</organism>
<comment type="caution">
    <text evidence="1">The sequence shown here is derived from an EMBL/GenBank/DDBJ whole genome shotgun (WGS) entry which is preliminary data.</text>
</comment>
<dbReference type="Proteomes" id="UP000488506">
    <property type="component" value="Unassembled WGS sequence"/>
</dbReference>